<dbReference type="InterPro" id="IPR012338">
    <property type="entry name" value="Beta-lactam/transpept-like"/>
</dbReference>
<dbReference type="Pfam" id="PF00144">
    <property type="entry name" value="Beta-lactamase"/>
    <property type="match status" value="1"/>
</dbReference>
<name>A0A1I4WDY5_PSUAM</name>
<feature type="signal peptide" evidence="3">
    <location>
        <begin position="1"/>
        <end position="38"/>
    </location>
</feature>
<keyword evidence="2" id="KW-0812">Transmembrane</keyword>
<feature type="chain" id="PRO_5011601383" evidence="3">
    <location>
        <begin position="39"/>
        <end position="695"/>
    </location>
</feature>
<organism evidence="5 6">
    <name type="scientific">Pseudonocardia ammonioxydans</name>
    <dbReference type="NCBI Taxonomy" id="260086"/>
    <lineage>
        <taxon>Bacteria</taxon>
        <taxon>Bacillati</taxon>
        <taxon>Actinomycetota</taxon>
        <taxon>Actinomycetes</taxon>
        <taxon>Pseudonocardiales</taxon>
        <taxon>Pseudonocardiaceae</taxon>
        <taxon>Pseudonocardia</taxon>
    </lineage>
</organism>
<evidence type="ECO:0000259" key="4">
    <source>
        <dbReference type="Pfam" id="PF00144"/>
    </source>
</evidence>
<gene>
    <name evidence="5" type="ORF">SAMN05216207_100865</name>
</gene>
<feature type="compositionally biased region" description="Low complexity" evidence="1">
    <location>
        <begin position="431"/>
        <end position="450"/>
    </location>
</feature>
<dbReference type="AlphaFoldDB" id="A0A1I4WDY5"/>
<dbReference type="EMBL" id="FOUY01000008">
    <property type="protein sequence ID" value="SFN11617.1"/>
    <property type="molecule type" value="Genomic_DNA"/>
</dbReference>
<accession>A0A1I4WDY5</accession>
<evidence type="ECO:0000313" key="6">
    <source>
        <dbReference type="Proteomes" id="UP000199614"/>
    </source>
</evidence>
<feature type="transmembrane region" description="Helical" evidence="2">
    <location>
        <begin position="552"/>
        <end position="577"/>
    </location>
</feature>
<evidence type="ECO:0000256" key="1">
    <source>
        <dbReference type="SAM" id="MobiDB-lite"/>
    </source>
</evidence>
<proteinExistence type="predicted"/>
<dbReference type="SUPFAM" id="SSF56601">
    <property type="entry name" value="beta-lactamase/transpeptidase-like"/>
    <property type="match status" value="1"/>
</dbReference>
<sequence>MCRHPVTGHARCMTFSRPRRLFAVALCAAVALTVAGCAAGPAAPPPQPPPPAATAPLTPADVTTWLDGLVPAMLDRTGIPGAAVSVVRDGQVIAARGYGVATAGDPATGEPARPVDAADTLFRTGSVSKVATAVAVLQQVEQGRIDLDADVRGYLDFPLPLRFDPPVTMRHLLSHTAGFEERIRGVLGTGDPAPLRETLATDPPEQVFAPGTTPAYSNYGYGLAGYVVERVTGEPFERYVQRAVLDRAGMTSSTFAQPLPEPLAGRMADGFATAGGPAQPFEVVQPAPAGSLSAPATDLARLASALLGTGPRLLAPETVALMRAPALGPDSLGELAAGPRMGLGLFEEDRNGHEIRGHGGDTRSFHSHLQLVPDQRLGVFVTANGSGAGTQDFLQLTRSVVHGVVDRYVPGTPQPVPAAAPEAADPDAADPDAATPDATAPDAVDPDPAGRAAAVAGRYESARAPFSTFLEVVNLVGQVTVTDRPDGTLAVSPGVGGVAPTEFYRESRPGVWQQIGGTGRITTRTDGGTVTALGTDPASTLLRVSPARDSAVVLPVLAAAVVLLLAGLLAVPVDALARRRYAAAAPVSPGPLDRTAQWLTRTAAACALVALAGWSAVIGAILGLTDVPAAALHTLQALQWFSVGGLLAAVVALVTGVRGGIGRSRIAGRVLMLLGLAGTTWVAVAFGLLSLDVSY</sequence>
<keyword evidence="3" id="KW-0732">Signal</keyword>
<evidence type="ECO:0000256" key="2">
    <source>
        <dbReference type="SAM" id="Phobius"/>
    </source>
</evidence>
<dbReference type="PANTHER" id="PTHR46825">
    <property type="entry name" value="D-ALANYL-D-ALANINE-CARBOXYPEPTIDASE/ENDOPEPTIDASE AMPH"/>
    <property type="match status" value="1"/>
</dbReference>
<dbReference type="STRING" id="260086.SAMN05216207_100865"/>
<dbReference type="PANTHER" id="PTHR46825:SF9">
    <property type="entry name" value="BETA-LACTAMASE-RELATED DOMAIN-CONTAINING PROTEIN"/>
    <property type="match status" value="1"/>
</dbReference>
<evidence type="ECO:0000256" key="3">
    <source>
        <dbReference type="SAM" id="SignalP"/>
    </source>
</evidence>
<feature type="transmembrane region" description="Helical" evidence="2">
    <location>
        <begin position="637"/>
        <end position="658"/>
    </location>
</feature>
<evidence type="ECO:0000313" key="5">
    <source>
        <dbReference type="EMBL" id="SFN11617.1"/>
    </source>
</evidence>
<dbReference type="Gene3D" id="3.40.710.10">
    <property type="entry name" value="DD-peptidase/beta-lactamase superfamily"/>
    <property type="match status" value="1"/>
</dbReference>
<reference evidence="5 6" key="1">
    <citation type="submission" date="2016-10" db="EMBL/GenBank/DDBJ databases">
        <authorList>
            <person name="de Groot N.N."/>
        </authorList>
    </citation>
    <scope>NUCLEOTIDE SEQUENCE [LARGE SCALE GENOMIC DNA]</scope>
    <source>
        <strain evidence="5 6">CGMCC 4.1877</strain>
    </source>
</reference>
<dbReference type="InterPro" id="IPR050491">
    <property type="entry name" value="AmpC-like"/>
</dbReference>
<feature type="domain" description="Beta-lactamase-related" evidence="4">
    <location>
        <begin position="67"/>
        <end position="389"/>
    </location>
</feature>
<dbReference type="OrthoDB" id="4281716at2"/>
<feature type="region of interest" description="Disordered" evidence="1">
    <location>
        <begin position="412"/>
        <end position="450"/>
    </location>
</feature>
<dbReference type="InterPro" id="IPR001466">
    <property type="entry name" value="Beta-lactam-related"/>
</dbReference>
<keyword evidence="6" id="KW-1185">Reference proteome</keyword>
<feature type="transmembrane region" description="Helical" evidence="2">
    <location>
        <begin position="670"/>
        <end position="691"/>
    </location>
</feature>
<keyword evidence="2" id="KW-0472">Membrane</keyword>
<protein>
    <submittedName>
        <fullName evidence="5">CubicO group peptidase, beta-lactamase class C family</fullName>
    </submittedName>
</protein>
<keyword evidence="2" id="KW-1133">Transmembrane helix</keyword>
<dbReference type="Proteomes" id="UP000199614">
    <property type="component" value="Unassembled WGS sequence"/>
</dbReference>
<feature type="transmembrane region" description="Helical" evidence="2">
    <location>
        <begin position="598"/>
        <end position="625"/>
    </location>
</feature>